<dbReference type="PROSITE" id="PS50995">
    <property type="entry name" value="HTH_MARR_2"/>
    <property type="match status" value="1"/>
</dbReference>
<comment type="caution">
    <text evidence="2">The sequence shown here is derived from an EMBL/GenBank/DDBJ whole genome shotgun (WGS) entry which is preliminary data.</text>
</comment>
<sequence length="163" mass="17857">MTDGASRPKQRQRLLAGLTAFGSAQNELLRLFARSNRMHLSDAAAVVQIIEHEDQGRLLTPARLAERIGLSPGATSILLSRLETGGFIQRTREHADRRVVTLRSTTSINDAADAFFEPLAQQLDEALAALDGDEIDTLERTIGLLRSVLESYVHAAAQEIEPD</sequence>
<name>A0A917W0M1_9ACTN</name>
<accession>A0A917W0M1</accession>
<evidence type="ECO:0000259" key="1">
    <source>
        <dbReference type="PROSITE" id="PS50995"/>
    </source>
</evidence>
<proteinExistence type="predicted"/>
<dbReference type="SMART" id="SM00347">
    <property type="entry name" value="HTH_MARR"/>
    <property type="match status" value="1"/>
</dbReference>
<dbReference type="SUPFAM" id="SSF46785">
    <property type="entry name" value="Winged helix' DNA-binding domain"/>
    <property type="match status" value="1"/>
</dbReference>
<protein>
    <recommendedName>
        <fullName evidence="1">HTH marR-type domain-containing protein</fullName>
    </recommendedName>
</protein>
<dbReference type="AlphaFoldDB" id="A0A917W0M1"/>
<dbReference type="GO" id="GO:0003700">
    <property type="term" value="F:DNA-binding transcription factor activity"/>
    <property type="evidence" value="ECO:0007669"/>
    <property type="project" value="InterPro"/>
</dbReference>
<reference evidence="2" key="1">
    <citation type="journal article" date="2014" name="Int. J. Syst. Evol. Microbiol.">
        <title>Complete genome sequence of Corynebacterium casei LMG S-19264T (=DSM 44701T), isolated from a smear-ripened cheese.</title>
        <authorList>
            <consortium name="US DOE Joint Genome Institute (JGI-PGF)"/>
            <person name="Walter F."/>
            <person name="Albersmeier A."/>
            <person name="Kalinowski J."/>
            <person name="Ruckert C."/>
        </authorList>
    </citation>
    <scope>NUCLEOTIDE SEQUENCE</scope>
    <source>
        <strain evidence="2">CGMCC 4.7306</strain>
    </source>
</reference>
<gene>
    <name evidence="2" type="ORF">GCM10011575_01650</name>
</gene>
<organism evidence="2 3">
    <name type="scientific">Microlunatus endophyticus</name>
    <dbReference type="NCBI Taxonomy" id="1716077"/>
    <lineage>
        <taxon>Bacteria</taxon>
        <taxon>Bacillati</taxon>
        <taxon>Actinomycetota</taxon>
        <taxon>Actinomycetes</taxon>
        <taxon>Propionibacteriales</taxon>
        <taxon>Propionibacteriaceae</taxon>
        <taxon>Microlunatus</taxon>
    </lineage>
</organism>
<keyword evidence="3" id="KW-1185">Reference proteome</keyword>
<dbReference type="InterPro" id="IPR036388">
    <property type="entry name" value="WH-like_DNA-bd_sf"/>
</dbReference>
<dbReference type="Pfam" id="PF01047">
    <property type="entry name" value="MarR"/>
    <property type="match status" value="1"/>
</dbReference>
<dbReference type="Proteomes" id="UP000613840">
    <property type="component" value="Unassembled WGS sequence"/>
</dbReference>
<dbReference type="EMBL" id="BMMZ01000001">
    <property type="protein sequence ID" value="GGL47472.1"/>
    <property type="molecule type" value="Genomic_DNA"/>
</dbReference>
<dbReference type="InterPro" id="IPR000835">
    <property type="entry name" value="HTH_MarR-typ"/>
</dbReference>
<evidence type="ECO:0000313" key="3">
    <source>
        <dbReference type="Proteomes" id="UP000613840"/>
    </source>
</evidence>
<dbReference type="InterPro" id="IPR036390">
    <property type="entry name" value="WH_DNA-bd_sf"/>
</dbReference>
<dbReference type="Gene3D" id="1.10.10.10">
    <property type="entry name" value="Winged helix-like DNA-binding domain superfamily/Winged helix DNA-binding domain"/>
    <property type="match status" value="1"/>
</dbReference>
<dbReference type="RefSeq" id="WP_188893279.1">
    <property type="nucleotide sequence ID" value="NZ_BMMZ01000001.1"/>
</dbReference>
<feature type="domain" description="HTH marR-type" evidence="1">
    <location>
        <begin position="11"/>
        <end position="147"/>
    </location>
</feature>
<evidence type="ECO:0000313" key="2">
    <source>
        <dbReference type="EMBL" id="GGL47472.1"/>
    </source>
</evidence>
<dbReference type="PANTHER" id="PTHR33164:SF43">
    <property type="entry name" value="HTH-TYPE TRANSCRIPTIONAL REPRESSOR YETL"/>
    <property type="match status" value="1"/>
</dbReference>
<dbReference type="PRINTS" id="PR00598">
    <property type="entry name" value="HTHMARR"/>
</dbReference>
<reference evidence="2" key="2">
    <citation type="submission" date="2020-09" db="EMBL/GenBank/DDBJ databases">
        <authorList>
            <person name="Sun Q."/>
            <person name="Zhou Y."/>
        </authorList>
    </citation>
    <scope>NUCLEOTIDE SEQUENCE</scope>
    <source>
        <strain evidence="2">CGMCC 4.7306</strain>
    </source>
</reference>
<dbReference type="GO" id="GO:0006950">
    <property type="term" value="P:response to stress"/>
    <property type="evidence" value="ECO:0007669"/>
    <property type="project" value="TreeGrafter"/>
</dbReference>
<dbReference type="InterPro" id="IPR039422">
    <property type="entry name" value="MarR/SlyA-like"/>
</dbReference>
<dbReference type="PANTHER" id="PTHR33164">
    <property type="entry name" value="TRANSCRIPTIONAL REGULATOR, MARR FAMILY"/>
    <property type="match status" value="1"/>
</dbReference>